<reference evidence="1 2" key="1">
    <citation type="submission" date="2020-08" db="EMBL/GenBank/DDBJ databases">
        <title>Genomic Encyclopedia of Type Strains, Phase IV (KMG-IV): sequencing the most valuable type-strain genomes for metagenomic binning, comparative biology and taxonomic classification.</title>
        <authorList>
            <person name="Goeker M."/>
        </authorList>
    </citation>
    <scope>NUCLEOTIDE SEQUENCE [LARGE SCALE GENOMIC DNA]</scope>
    <source>
        <strain evidence="1 2">DSM 26723</strain>
    </source>
</reference>
<dbReference type="EMBL" id="JACHHZ010000007">
    <property type="protein sequence ID" value="MBB6096312.1"/>
    <property type="molecule type" value="Genomic_DNA"/>
</dbReference>
<protein>
    <submittedName>
        <fullName evidence="1">Uncharacterized protein</fullName>
    </submittedName>
</protein>
<dbReference type="RefSeq" id="WP_184335699.1">
    <property type="nucleotide sequence ID" value="NZ_JACHHZ010000007.1"/>
</dbReference>
<comment type="caution">
    <text evidence="1">The sequence shown here is derived from an EMBL/GenBank/DDBJ whole genome shotgun (WGS) entry which is preliminary data.</text>
</comment>
<evidence type="ECO:0000313" key="1">
    <source>
        <dbReference type="EMBL" id="MBB6096312.1"/>
    </source>
</evidence>
<dbReference type="Proteomes" id="UP000588068">
    <property type="component" value="Unassembled WGS sequence"/>
</dbReference>
<gene>
    <name evidence="1" type="ORF">HNQ60_005234</name>
</gene>
<sequence length="54" mass="5859">MSRVMNIDPEIQVSDLLTTRAFLPQGQQSQDVVAELAAFNELSAVLASDPTRAI</sequence>
<name>A0A841HWI2_9GAMM</name>
<evidence type="ECO:0000313" key="2">
    <source>
        <dbReference type="Proteomes" id="UP000588068"/>
    </source>
</evidence>
<dbReference type="AlphaFoldDB" id="A0A841HWI2"/>
<proteinExistence type="predicted"/>
<organism evidence="1 2">
    <name type="scientific">Povalibacter uvarum</name>
    <dbReference type="NCBI Taxonomy" id="732238"/>
    <lineage>
        <taxon>Bacteria</taxon>
        <taxon>Pseudomonadati</taxon>
        <taxon>Pseudomonadota</taxon>
        <taxon>Gammaproteobacteria</taxon>
        <taxon>Steroidobacterales</taxon>
        <taxon>Steroidobacteraceae</taxon>
        <taxon>Povalibacter</taxon>
    </lineage>
</organism>
<accession>A0A841HWI2</accession>
<keyword evidence="2" id="KW-1185">Reference proteome</keyword>